<name>A0AAE9XSF8_9PROT</name>
<evidence type="ECO:0000256" key="4">
    <source>
        <dbReference type="ARBA" id="ARBA00022692"/>
    </source>
</evidence>
<comment type="similarity">
    <text evidence="8 9">Belongs to the TonB-dependent receptor family.</text>
</comment>
<proteinExistence type="inferred from homology"/>
<dbReference type="KEGG" id="gso:PH603_00695"/>
<evidence type="ECO:0000259" key="11">
    <source>
        <dbReference type="Pfam" id="PF00593"/>
    </source>
</evidence>
<dbReference type="Pfam" id="PF07715">
    <property type="entry name" value="Plug"/>
    <property type="match status" value="1"/>
</dbReference>
<keyword evidence="4 8" id="KW-0812">Transmembrane</keyword>
<dbReference type="Gene3D" id="2.170.130.10">
    <property type="entry name" value="TonB-dependent receptor, plug domain"/>
    <property type="match status" value="1"/>
</dbReference>
<dbReference type="SUPFAM" id="SSF56935">
    <property type="entry name" value="Porins"/>
    <property type="match status" value="1"/>
</dbReference>
<dbReference type="InterPro" id="IPR039426">
    <property type="entry name" value="TonB-dep_rcpt-like"/>
</dbReference>
<organism evidence="13 14">
    <name type="scientific">Gimibacter soli</name>
    <dbReference type="NCBI Taxonomy" id="3024400"/>
    <lineage>
        <taxon>Bacteria</taxon>
        <taxon>Pseudomonadati</taxon>
        <taxon>Pseudomonadota</taxon>
        <taxon>Alphaproteobacteria</taxon>
        <taxon>Kordiimonadales</taxon>
        <taxon>Temperatibacteraceae</taxon>
        <taxon>Gimibacter</taxon>
    </lineage>
</organism>
<dbReference type="EMBL" id="CP116805">
    <property type="protein sequence ID" value="WCL54276.1"/>
    <property type="molecule type" value="Genomic_DNA"/>
</dbReference>
<evidence type="ECO:0000256" key="3">
    <source>
        <dbReference type="ARBA" id="ARBA00022452"/>
    </source>
</evidence>
<gene>
    <name evidence="13" type="ORF">PH603_00695</name>
</gene>
<accession>A0AAE9XSF8</accession>
<dbReference type="InterPro" id="IPR036942">
    <property type="entry name" value="Beta-barrel_TonB_sf"/>
</dbReference>
<dbReference type="PANTHER" id="PTHR40980:SF3">
    <property type="entry name" value="TONB-DEPENDENT RECEPTOR-LIKE BETA-BARREL DOMAIN-CONTAINING PROTEIN"/>
    <property type="match status" value="1"/>
</dbReference>
<dbReference type="InterPro" id="IPR000531">
    <property type="entry name" value="Beta-barrel_TonB"/>
</dbReference>
<dbReference type="InterPro" id="IPR012910">
    <property type="entry name" value="Plug_dom"/>
</dbReference>
<dbReference type="AlphaFoldDB" id="A0AAE9XSF8"/>
<evidence type="ECO:0000313" key="13">
    <source>
        <dbReference type="EMBL" id="WCL54276.1"/>
    </source>
</evidence>
<feature type="signal peptide" evidence="10">
    <location>
        <begin position="1"/>
        <end position="32"/>
    </location>
</feature>
<dbReference type="InterPro" id="IPR010104">
    <property type="entry name" value="TonB_rcpt_bac"/>
</dbReference>
<dbReference type="Proteomes" id="UP001217500">
    <property type="component" value="Chromosome"/>
</dbReference>
<keyword evidence="7 8" id="KW-0998">Cell outer membrane</keyword>
<dbReference type="PROSITE" id="PS52016">
    <property type="entry name" value="TONB_DEPENDENT_REC_3"/>
    <property type="match status" value="1"/>
</dbReference>
<evidence type="ECO:0000256" key="9">
    <source>
        <dbReference type="RuleBase" id="RU003357"/>
    </source>
</evidence>
<keyword evidence="10" id="KW-0732">Signal</keyword>
<feature type="domain" description="TonB-dependent receptor-like beta-barrel" evidence="11">
    <location>
        <begin position="415"/>
        <end position="889"/>
    </location>
</feature>
<feature type="chain" id="PRO_5042240462" evidence="10">
    <location>
        <begin position="33"/>
        <end position="923"/>
    </location>
</feature>
<reference evidence="13" key="1">
    <citation type="submission" date="2023-01" db="EMBL/GenBank/DDBJ databases">
        <title>The genome sequence of Kordiimonadaceae bacterium 6D33.</title>
        <authorList>
            <person name="Liu Y."/>
        </authorList>
    </citation>
    <scope>NUCLEOTIDE SEQUENCE</scope>
    <source>
        <strain evidence="13">6D33</strain>
    </source>
</reference>
<evidence type="ECO:0000256" key="10">
    <source>
        <dbReference type="SAM" id="SignalP"/>
    </source>
</evidence>
<protein>
    <submittedName>
        <fullName evidence="13">TonB-dependent receptor</fullName>
    </submittedName>
</protein>
<evidence type="ECO:0000259" key="12">
    <source>
        <dbReference type="Pfam" id="PF07715"/>
    </source>
</evidence>
<evidence type="ECO:0000256" key="2">
    <source>
        <dbReference type="ARBA" id="ARBA00022448"/>
    </source>
</evidence>
<sequence>METTKKDFRIRLLAGVATGAALAFAVTGGVSAQDQGADETELDEIVVTGIRASILSSVEKKRASSSLVEAISAEDIGKLPDASIAESIARLPGLAAQRLDGRANVISIRGLAPDFTTTTLNGREQVSANNNRAVEYDQYPSELINGVVIYKTPDASLTSQAVGGTVDLQTIKPLAYGKQALVVNARAEYADLGALNSGTSAWGYRGSVSYVDQFADDTIGLALGYARMLSPTQEERWNAWGFPSDNGNADGNLVIGGAKPYVKSNELTRDGFLGVLEFAPHDSAFSTTIDAYYSKFDDEQTLRGIEIPLSWSGASLQDGWTADNGLITEGQFNGAEVVVRNDFVDRKAKTLALGWNTKYELSETWHLEADLSYSSVDRTERNTETYSGTGRGSGVGATDNIGFTITPDGSAIFTHGLDYSDPNLIQLGGPLSWGGGLIGAGVFDNDRGQDGFVNAPETDDELWAVHLSAEQTLDNGFLSSIEYGARYSKRTKSLLDQGFFLTLKEFAADQTFNTLPVPSQYLLDPTSLEFIGMGNMLSYDARALYESGAYLVTDASESELSRSTNSWLVEEKVSNFYVQANIDTMLGELPVTGNIGVQAVHSDQSSTGSAVRVVAENGVNTVQLLEVTDGKKYWDFLPSMNVAFNLNDDNKIRLGVAQVLARARMDQMNAGFELGYDQTTRIVRGKGGNPRLEPFKTWQFDLAYETYFGEGGYASVAGFYKKVQSFPFTTFEEYDFTDVLANAGITDAASNTGLIERPGNIDGGKIYGVELSMSVPFSMFSEALDGFGVLGSASFTKSSIRETPDSDPIKMPGLSKTVLNGTIYYEKHGFQARASLRHRSSFLGEVSTLSLARALVDVKPETIVDAQIGYDLSEVGIEGLSLLFQVNNLTNEPFTSYYNNDPRQVRDFQNYGRTFLFGVTYKM</sequence>
<evidence type="ECO:0000313" key="14">
    <source>
        <dbReference type="Proteomes" id="UP001217500"/>
    </source>
</evidence>
<keyword evidence="14" id="KW-1185">Reference proteome</keyword>
<dbReference type="CDD" id="cd01347">
    <property type="entry name" value="ligand_gated_channel"/>
    <property type="match status" value="1"/>
</dbReference>
<dbReference type="NCBIfam" id="TIGR01782">
    <property type="entry name" value="TonB-Xanth-Caul"/>
    <property type="match status" value="1"/>
</dbReference>
<keyword evidence="13" id="KW-0675">Receptor</keyword>
<keyword evidence="5 9" id="KW-0798">TonB box</keyword>
<evidence type="ECO:0000256" key="8">
    <source>
        <dbReference type="PROSITE-ProRule" id="PRU01360"/>
    </source>
</evidence>
<dbReference type="RefSeq" id="WP_289503995.1">
    <property type="nucleotide sequence ID" value="NZ_CP116805.1"/>
</dbReference>
<dbReference type="Pfam" id="PF00593">
    <property type="entry name" value="TonB_dep_Rec_b-barrel"/>
    <property type="match status" value="1"/>
</dbReference>
<dbReference type="PANTHER" id="PTHR40980">
    <property type="entry name" value="PLUG DOMAIN-CONTAINING PROTEIN"/>
    <property type="match status" value="1"/>
</dbReference>
<evidence type="ECO:0000256" key="1">
    <source>
        <dbReference type="ARBA" id="ARBA00004571"/>
    </source>
</evidence>
<dbReference type="InterPro" id="IPR037066">
    <property type="entry name" value="Plug_dom_sf"/>
</dbReference>
<comment type="subcellular location">
    <subcellularLocation>
        <location evidence="1 8">Cell outer membrane</location>
        <topology evidence="1 8">Multi-pass membrane protein</topology>
    </subcellularLocation>
</comment>
<keyword evidence="6 8" id="KW-0472">Membrane</keyword>
<evidence type="ECO:0000256" key="5">
    <source>
        <dbReference type="ARBA" id="ARBA00023077"/>
    </source>
</evidence>
<keyword evidence="2 8" id="KW-0813">Transport</keyword>
<keyword evidence="3 8" id="KW-1134">Transmembrane beta strand</keyword>
<evidence type="ECO:0000256" key="7">
    <source>
        <dbReference type="ARBA" id="ARBA00023237"/>
    </source>
</evidence>
<evidence type="ECO:0000256" key="6">
    <source>
        <dbReference type="ARBA" id="ARBA00023136"/>
    </source>
</evidence>
<dbReference type="Gene3D" id="2.40.170.20">
    <property type="entry name" value="TonB-dependent receptor, beta-barrel domain"/>
    <property type="match status" value="1"/>
</dbReference>
<dbReference type="GO" id="GO:0009279">
    <property type="term" value="C:cell outer membrane"/>
    <property type="evidence" value="ECO:0007669"/>
    <property type="project" value="UniProtKB-SubCell"/>
</dbReference>
<feature type="domain" description="TonB-dependent receptor plug" evidence="12">
    <location>
        <begin position="61"/>
        <end position="165"/>
    </location>
</feature>